<keyword evidence="2" id="KW-1185">Reference proteome</keyword>
<gene>
    <name evidence="1" type="ORF">Pfra01_000559000</name>
</gene>
<dbReference type="EMBL" id="BSXT01000447">
    <property type="protein sequence ID" value="GMF27773.1"/>
    <property type="molecule type" value="Genomic_DNA"/>
</dbReference>
<dbReference type="AlphaFoldDB" id="A0A9W6U7H6"/>
<name>A0A9W6U7H6_9STRA</name>
<sequence length="155" mass="17514">MGDSTYKRFVSYRVHSHQEREKAKVHGYNGTSSPKGIGAIDLWVLVDGSPIVFRTRQVYYLPGKTNLFSQSIATEQGFQFSYEVSNLEYTLSMNGAIAQQVKMQPCRLWIFTANNGFLSEYKPPKDPPTPQAMVNYALRGWSRWPVLVLGASEKG</sequence>
<evidence type="ECO:0000313" key="1">
    <source>
        <dbReference type="EMBL" id="GMF27773.1"/>
    </source>
</evidence>
<accession>A0A9W6U7H6</accession>
<dbReference type="OrthoDB" id="128469at2759"/>
<organism evidence="1 2">
    <name type="scientific">Phytophthora fragariaefolia</name>
    <dbReference type="NCBI Taxonomy" id="1490495"/>
    <lineage>
        <taxon>Eukaryota</taxon>
        <taxon>Sar</taxon>
        <taxon>Stramenopiles</taxon>
        <taxon>Oomycota</taxon>
        <taxon>Peronosporomycetes</taxon>
        <taxon>Peronosporales</taxon>
        <taxon>Peronosporaceae</taxon>
        <taxon>Phytophthora</taxon>
    </lineage>
</organism>
<proteinExistence type="predicted"/>
<dbReference type="Proteomes" id="UP001165121">
    <property type="component" value="Unassembled WGS sequence"/>
</dbReference>
<comment type="caution">
    <text evidence="1">The sequence shown here is derived from an EMBL/GenBank/DDBJ whole genome shotgun (WGS) entry which is preliminary data.</text>
</comment>
<evidence type="ECO:0000313" key="2">
    <source>
        <dbReference type="Proteomes" id="UP001165121"/>
    </source>
</evidence>
<protein>
    <submittedName>
        <fullName evidence="1">Unnamed protein product</fullName>
    </submittedName>
</protein>
<reference evidence="1" key="1">
    <citation type="submission" date="2023-04" db="EMBL/GenBank/DDBJ databases">
        <title>Phytophthora fragariaefolia NBRC 109709.</title>
        <authorList>
            <person name="Ichikawa N."/>
            <person name="Sato H."/>
            <person name="Tonouchi N."/>
        </authorList>
    </citation>
    <scope>NUCLEOTIDE SEQUENCE</scope>
    <source>
        <strain evidence="1">NBRC 109709</strain>
    </source>
</reference>